<dbReference type="PANTHER" id="PTHR31460:SF3">
    <property type="entry name" value="MESOCENTIN"/>
    <property type="match status" value="1"/>
</dbReference>
<dbReference type="AlphaFoldDB" id="A0A0N0GYI9"/>
<comment type="caution">
    <text evidence="3">The sequence shown here is derived from an EMBL/GenBank/DDBJ whole genome shotgun (WGS) entry which is preliminary data.</text>
</comment>
<feature type="signal peptide" evidence="1">
    <location>
        <begin position="1"/>
        <end position="25"/>
    </location>
</feature>
<dbReference type="EMBL" id="LGKG01000143">
    <property type="protein sequence ID" value="KPC61939.1"/>
    <property type="molecule type" value="Genomic_DNA"/>
</dbReference>
<proteinExistence type="predicted"/>
<dbReference type="Proteomes" id="UP000037982">
    <property type="component" value="Unassembled WGS sequence"/>
</dbReference>
<evidence type="ECO:0000313" key="4">
    <source>
        <dbReference type="Proteomes" id="UP000037982"/>
    </source>
</evidence>
<protein>
    <submittedName>
        <fullName evidence="3">Superoxide dismutase</fullName>
    </submittedName>
</protein>
<name>A0A0N0GYI9_9ACTN</name>
<dbReference type="InterPro" id="IPR053224">
    <property type="entry name" value="Sensory_adhesion_molecule"/>
</dbReference>
<accession>A0A0N0GYI9</accession>
<dbReference type="RefSeq" id="WP_053925334.1">
    <property type="nucleotide sequence ID" value="NZ_LGKG01000143.1"/>
</dbReference>
<feature type="domain" description="SMP-30/Gluconolactonase/LRE-like region" evidence="2">
    <location>
        <begin position="56"/>
        <end position="277"/>
    </location>
</feature>
<dbReference type="SUPFAM" id="SSF63829">
    <property type="entry name" value="Calcium-dependent phosphotriesterase"/>
    <property type="match status" value="1"/>
</dbReference>
<feature type="chain" id="PRO_5038639640" evidence="1">
    <location>
        <begin position="26"/>
        <end position="338"/>
    </location>
</feature>
<evidence type="ECO:0000313" key="3">
    <source>
        <dbReference type="EMBL" id="KPC61939.1"/>
    </source>
</evidence>
<dbReference type="Gene3D" id="2.120.10.30">
    <property type="entry name" value="TolB, C-terminal domain"/>
    <property type="match status" value="2"/>
</dbReference>
<keyword evidence="4" id="KW-1185">Reference proteome</keyword>
<gene>
    <name evidence="3" type="ORF">ADL29_22110</name>
</gene>
<sequence>MSRSLRRPVAAALALAAVLPLAATAKAVAPAAPLTASAAQARIHAAYDLPDDRAYPEGIAEDPRTGDLYVGSYSTGAVYRITPGHRAARVFLPAGTDGRATANGLKVDRAGRLWVTDSTAGVAVYDIRDRRLLARFDITGGEKSFVNDLAIAPDGSAYLTDSARAVIYRVTPQQLARATAAGGRGTLTPRFDLAGALAPHAPDTYTLNGIVADPSGRFLLTVDMTAGDLYRVDLASGEIRRVALSGGDMAAADGLEIRHGTLWAAHNTRNAVSRWRLSADGTRARRERQVADTSLQIPTTLVRQRGRLLVVRSQFDKGGPMGPGTPQTPFSVAAVDGI</sequence>
<reference evidence="4" key="1">
    <citation type="submission" date="2015-07" db="EMBL/GenBank/DDBJ databases">
        <authorList>
            <person name="Ju K.-S."/>
            <person name="Doroghazi J.R."/>
            <person name="Metcalf W.W."/>
        </authorList>
    </citation>
    <scope>NUCLEOTIDE SEQUENCE [LARGE SCALE GENOMIC DNA]</scope>
    <source>
        <strain evidence="4">NRRL ISP-5002</strain>
    </source>
</reference>
<dbReference type="InterPro" id="IPR011042">
    <property type="entry name" value="6-blade_b-propeller_TolB-like"/>
</dbReference>
<dbReference type="InterPro" id="IPR013658">
    <property type="entry name" value="SGL"/>
</dbReference>
<organism evidence="3 4">
    <name type="scientific">Streptomyces chattanoogensis</name>
    <dbReference type="NCBI Taxonomy" id="66876"/>
    <lineage>
        <taxon>Bacteria</taxon>
        <taxon>Bacillati</taxon>
        <taxon>Actinomycetota</taxon>
        <taxon>Actinomycetes</taxon>
        <taxon>Kitasatosporales</taxon>
        <taxon>Streptomycetaceae</taxon>
        <taxon>Streptomyces</taxon>
    </lineage>
</organism>
<keyword evidence="1" id="KW-0732">Signal</keyword>
<evidence type="ECO:0000256" key="1">
    <source>
        <dbReference type="SAM" id="SignalP"/>
    </source>
</evidence>
<dbReference type="PANTHER" id="PTHR31460">
    <property type="match status" value="1"/>
</dbReference>
<evidence type="ECO:0000259" key="2">
    <source>
        <dbReference type="Pfam" id="PF08450"/>
    </source>
</evidence>
<dbReference type="PATRIC" id="fig|66876.3.peg.4838"/>
<dbReference type="Pfam" id="PF08450">
    <property type="entry name" value="SGL"/>
    <property type="match status" value="1"/>
</dbReference>